<dbReference type="EMBL" id="LBWG01000007">
    <property type="protein sequence ID" value="KKR04457.1"/>
    <property type="molecule type" value="Genomic_DNA"/>
</dbReference>
<sequence>MTEENISYSSTQARKIVAEYIDQSALRLTKRLKKAYSEQKKQTVKVRSYV</sequence>
<evidence type="ECO:0000313" key="2">
    <source>
        <dbReference type="Proteomes" id="UP000033935"/>
    </source>
</evidence>
<accession>A0A0G0QS40</accession>
<reference evidence="1 2" key="1">
    <citation type="journal article" date="2015" name="Nature">
        <title>rRNA introns, odd ribosomes, and small enigmatic genomes across a large radiation of phyla.</title>
        <authorList>
            <person name="Brown C.T."/>
            <person name="Hug L.A."/>
            <person name="Thomas B.C."/>
            <person name="Sharon I."/>
            <person name="Castelle C.J."/>
            <person name="Singh A."/>
            <person name="Wilkins M.J."/>
            <person name="Williams K.H."/>
            <person name="Banfield J.F."/>
        </authorList>
    </citation>
    <scope>NUCLEOTIDE SEQUENCE [LARGE SCALE GENOMIC DNA]</scope>
</reference>
<organism evidence="1 2">
    <name type="scientific">Candidatus Uhrbacteria bacterium GW2011_GWF2_39_13</name>
    <dbReference type="NCBI Taxonomy" id="1618995"/>
    <lineage>
        <taxon>Bacteria</taxon>
        <taxon>Candidatus Uhriibacteriota</taxon>
    </lineage>
</organism>
<comment type="caution">
    <text evidence="1">The sequence shown here is derived from an EMBL/GenBank/DDBJ whole genome shotgun (WGS) entry which is preliminary data.</text>
</comment>
<gene>
    <name evidence="1" type="ORF">UT30_C0007G0013</name>
</gene>
<name>A0A0G0QS40_9BACT</name>
<dbReference type="AlphaFoldDB" id="A0A0G0QS40"/>
<evidence type="ECO:0000313" key="1">
    <source>
        <dbReference type="EMBL" id="KKR04457.1"/>
    </source>
</evidence>
<protein>
    <submittedName>
        <fullName evidence="1">Uncharacterized protein</fullName>
    </submittedName>
</protein>
<dbReference type="Proteomes" id="UP000033935">
    <property type="component" value="Unassembled WGS sequence"/>
</dbReference>
<proteinExistence type="predicted"/>